<dbReference type="InterPro" id="IPR014729">
    <property type="entry name" value="Rossmann-like_a/b/a_fold"/>
</dbReference>
<evidence type="ECO:0000313" key="3">
    <source>
        <dbReference type="EMBL" id="SDX67853.1"/>
    </source>
</evidence>
<evidence type="ECO:0000256" key="1">
    <source>
        <dbReference type="ARBA" id="ARBA00008791"/>
    </source>
</evidence>
<dbReference type="InterPro" id="IPR006016">
    <property type="entry name" value="UspA"/>
</dbReference>
<dbReference type="PANTHER" id="PTHR46268">
    <property type="entry name" value="STRESS RESPONSE PROTEIN NHAX"/>
    <property type="match status" value="1"/>
</dbReference>
<dbReference type="SUPFAM" id="SSF52402">
    <property type="entry name" value="Adenine nucleotide alpha hydrolases-like"/>
    <property type="match status" value="1"/>
</dbReference>
<protein>
    <submittedName>
        <fullName evidence="3">Nucleotide-binding universal stress protein, UspA family</fullName>
    </submittedName>
</protein>
<dbReference type="PANTHER" id="PTHR46268:SF6">
    <property type="entry name" value="UNIVERSAL STRESS PROTEIN UP12"/>
    <property type="match status" value="1"/>
</dbReference>
<feature type="domain" description="UspA" evidence="2">
    <location>
        <begin position="29"/>
        <end position="165"/>
    </location>
</feature>
<dbReference type="Proteomes" id="UP000199170">
    <property type="component" value="Unassembled WGS sequence"/>
</dbReference>
<comment type="similarity">
    <text evidence="1">Belongs to the universal stress protein A family.</text>
</comment>
<organism evidence="3 4">
    <name type="scientific">Halobellus clavatus</name>
    <dbReference type="NCBI Taxonomy" id="660517"/>
    <lineage>
        <taxon>Archaea</taxon>
        <taxon>Methanobacteriati</taxon>
        <taxon>Methanobacteriota</taxon>
        <taxon>Stenosarchaea group</taxon>
        <taxon>Halobacteria</taxon>
        <taxon>Halobacteriales</taxon>
        <taxon>Haloferacaceae</taxon>
        <taxon>Halobellus</taxon>
    </lineage>
</organism>
<dbReference type="CDD" id="cd00293">
    <property type="entry name" value="USP-like"/>
    <property type="match status" value="1"/>
</dbReference>
<gene>
    <name evidence="3" type="ORF">SAMN04487946_101676</name>
</gene>
<evidence type="ECO:0000313" key="4">
    <source>
        <dbReference type="Proteomes" id="UP000199170"/>
    </source>
</evidence>
<evidence type="ECO:0000259" key="2">
    <source>
        <dbReference type="Pfam" id="PF00582"/>
    </source>
</evidence>
<reference evidence="4" key="1">
    <citation type="submission" date="2016-10" db="EMBL/GenBank/DDBJ databases">
        <authorList>
            <person name="Varghese N."/>
            <person name="Submissions S."/>
        </authorList>
    </citation>
    <scope>NUCLEOTIDE SEQUENCE [LARGE SCALE GENOMIC DNA]</scope>
    <source>
        <strain evidence="4">CGMCC 1.10118</strain>
    </source>
</reference>
<dbReference type="Gene3D" id="3.40.50.620">
    <property type="entry name" value="HUPs"/>
    <property type="match status" value="1"/>
</dbReference>
<dbReference type="STRING" id="660517.SAMN04487946_101676"/>
<dbReference type="InterPro" id="IPR006015">
    <property type="entry name" value="Universal_stress_UspA"/>
</dbReference>
<sequence length="184" mass="19719">MGRATRQVVPPTDALCLGFIPTGGEAVDMFETIVIATDGSESVRRAVDVALDLAERFDAEVHCLYVVDEGDVASSPERLRGEMAEALADRGQEAIGEVRESTDREVIASVQEGHPPSVIDEYAREIDADMVAMGTRGRHGENRFLIGSVAERVVRTCPVPVLTVRQLAAGEGDDALTGTPERAD</sequence>
<proteinExistence type="inferred from homology"/>
<dbReference type="EMBL" id="FNPB01000001">
    <property type="protein sequence ID" value="SDX67853.1"/>
    <property type="molecule type" value="Genomic_DNA"/>
</dbReference>
<accession>A0A1H3DMW6</accession>
<keyword evidence="4" id="KW-1185">Reference proteome</keyword>
<dbReference type="AlphaFoldDB" id="A0A1H3DMW6"/>
<name>A0A1H3DMW6_9EURY</name>
<dbReference type="Pfam" id="PF00582">
    <property type="entry name" value="Usp"/>
    <property type="match status" value="1"/>
</dbReference>
<dbReference type="PRINTS" id="PR01438">
    <property type="entry name" value="UNVRSLSTRESS"/>
</dbReference>